<dbReference type="GeneID" id="36342992"/>
<organism evidence="1 2">
    <name type="scientific">Echinococcus granulosus</name>
    <name type="common">Hydatid tapeworm</name>
    <dbReference type="NCBI Taxonomy" id="6210"/>
    <lineage>
        <taxon>Eukaryota</taxon>
        <taxon>Metazoa</taxon>
        <taxon>Spiralia</taxon>
        <taxon>Lophotrochozoa</taxon>
        <taxon>Platyhelminthes</taxon>
        <taxon>Cestoda</taxon>
        <taxon>Eucestoda</taxon>
        <taxon>Cyclophyllidea</taxon>
        <taxon>Taeniidae</taxon>
        <taxon>Echinococcus</taxon>
        <taxon>Echinococcus granulosus group</taxon>
    </lineage>
</organism>
<name>W6UA46_ECHGR</name>
<sequence length="102" mass="11770">MKKKILITVSSSSSSRIANRDNTFAPQEEVFLTFKFKLSFFPSIFPKQAKAFCPVVSFVNYYANKRNIKMLTNKTGNPKIRNSFYTLEIHLCNDTFFGLDLI</sequence>
<evidence type="ECO:0000313" key="1">
    <source>
        <dbReference type="EMBL" id="EUB57915.1"/>
    </source>
</evidence>
<dbReference type="EMBL" id="APAU02000073">
    <property type="protein sequence ID" value="EUB57915.1"/>
    <property type="molecule type" value="Genomic_DNA"/>
</dbReference>
<dbReference type="KEGG" id="egl:EGR_07277"/>
<reference evidence="1 2" key="1">
    <citation type="journal article" date="2013" name="Nat. Genet.">
        <title>The genome of the hydatid tapeworm Echinococcus granulosus.</title>
        <authorList>
            <person name="Zheng H."/>
            <person name="Zhang W."/>
            <person name="Zhang L."/>
            <person name="Zhang Z."/>
            <person name="Li J."/>
            <person name="Lu G."/>
            <person name="Zhu Y."/>
            <person name="Wang Y."/>
            <person name="Huang Y."/>
            <person name="Liu J."/>
            <person name="Kang H."/>
            <person name="Chen J."/>
            <person name="Wang L."/>
            <person name="Chen A."/>
            <person name="Yu S."/>
            <person name="Gao Z."/>
            <person name="Jin L."/>
            <person name="Gu W."/>
            <person name="Wang Z."/>
            <person name="Zhao L."/>
            <person name="Shi B."/>
            <person name="Wen H."/>
            <person name="Lin R."/>
            <person name="Jones M.K."/>
            <person name="Brejova B."/>
            <person name="Vinar T."/>
            <person name="Zhao G."/>
            <person name="McManus D.P."/>
            <person name="Chen Z."/>
            <person name="Zhou Y."/>
            <person name="Wang S."/>
        </authorList>
    </citation>
    <scope>NUCLEOTIDE SEQUENCE [LARGE SCALE GENOMIC DNA]</scope>
</reference>
<keyword evidence="2" id="KW-1185">Reference proteome</keyword>
<dbReference type="AlphaFoldDB" id="W6UA46"/>
<evidence type="ECO:0000313" key="2">
    <source>
        <dbReference type="Proteomes" id="UP000019149"/>
    </source>
</evidence>
<protein>
    <submittedName>
        <fullName evidence="1">Uncharacterized protein</fullName>
    </submittedName>
</protein>
<dbReference type="RefSeq" id="XP_024349111.1">
    <property type="nucleotide sequence ID" value="XM_024496526.1"/>
</dbReference>
<dbReference type="Proteomes" id="UP000019149">
    <property type="component" value="Unassembled WGS sequence"/>
</dbReference>
<gene>
    <name evidence="1" type="ORF">EGR_07277</name>
</gene>
<comment type="caution">
    <text evidence="1">The sequence shown here is derived from an EMBL/GenBank/DDBJ whole genome shotgun (WGS) entry which is preliminary data.</text>
</comment>
<dbReference type="CTD" id="36342992"/>
<proteinExistence type="predicted"/>
<accession>W6UA46</accession>